<keyword evidence="2" id="KW-0862">Zinc</keyword>
<dbReference type="AlphaFoldDB" id="A0A0W0TEF9"/>
<dbReference type="Gene3D" id="3.40.140.10">
    <property type="entry name" value="Cytidine Deaminase, domain 2"/>
    <property type="match status" value="1"/>
</dbReference>
<evidence type="ECO:0000313" key="5">
    <source>
        <dbReference type="Proteomes" id="UP000054773"/>
    </source>
</evidence>
<evidence type="ECO:0000256" key="2">
    <source>
        <dbReference type="ARBA" id="ARBA00022833"/>
    </source>
</evidence>
<dbReference type="PROSITE" id="PS51747">
    <property type="entry name" value="CYT_DCMP_DEAMINASES_2"/>
    <property type="match status" value="1"/>
</dbReference>
<dbReference type="InterPro" id="IPR016192">
    <property type="entry name" value="APOBEC/CMP_deaminase_Zn-bd"/>
</dbReference>
<gene>
    <name evidence="4" type="ORF">Lery_2910</name>
</gene>
<dbReference type="InterPro" id="IPR016193">
    <property type="entry name" value="Cytidine_deaminase-like"/>
</dbReference>
<dbReference type="Proteomes" id="UP000054773">
    <property type="component" value="Unassembled WGS sequence"/>
</dbReference>
<sequence>MKTTSPPEIKTFDSYVYEFMRETIEVAKSNPIAPYGAIIVYDDREILLKSVNSANNHPLMHGELSVIHTLFSNGFDGDRSKLSLYSTAEPCPMCAAAMYWAMIPKVFYGSSIAFLHDLFGRQIQIGAREILSNTPSFYKVELVSGVMEEQCNDLFLEAKRLQENQHD</sequence>
<dbReference type="RefSeq" id="WP_058528010.1">
    <property type="nucleotide sequence ID" value="NZ_CAAAHY010000069.1"/>
</dbReference>
<evidence type="ECO:0000259" key="3">
    <source>
        <dbReference type="PROSITE" id="PS51747"/>
    </source>
</evidence>
<dbReference type="PATRIC" id="fig|448.7.peg.3065"/>
<evidence type="ECO:0000313" key="4">
    <source>
        <dbReference type="EMBL" id="KTC93996.1"/>
    </source>
</evidence>
<dbReference type="CDD" id="cd01285">
    <property type="entry name" value="nucleoside_deaminase"/>
    <property type="match status" value="1"/>
</dbReference>
<dbReference type="GO" id="GO:0008270">
    <property type="term" value="F:zinc ion binding"/>
    <property type="evidence" value="ECO:0007669"/>
    <property type="project" value="InterPro"/>
</dbReference>
<dbReference type="GO" id="GO:0052717">
    <property type="term" value="F:tRNA-specific adenosine-34 deaminase activity"/>
    <property type="evidence" value="ECO:0007669"/>
    <property type="project" value="TreeGrafter"/>
</dbReference>
<protein>
    <submittedName>
        <fullName evidence="4">Cytidine/deoxycytidylate deaminase</fullName>
    </submittedName>
</protein>
<feature type="domain" description="CMP/dCMP-type deaminase" evidence="3">
    <location>
        <begin position="14"/>
        <end position="122"/>
    </location>
</feature>
<accession>A0A0W0TEF9</accession>
<dbReference type="PANTHER" id="PTHR11079:SF203">
    <property type="entry name" value="CMP_DCMP-TYPE DEAMINASE DOMAIN-CONTAINING PROTEIN"/>
    <property type="match status" value="1"/>
</dbReference>
<dbReference type="PROSITE" id="PS00903">
    <property type="entry name" value="CYT_DCMP_DEAMINASES_1"/>
    <property type="match status" value="1"/>
</dbReference>
<dbReference type="InterPro" id="IPR002125">
    <property type="entry name" value="CMP_dCMP_dom"/>
</dbReference>
<name>A0A0W0TEF9_LEGER</name>
<reference evidence="4 5" key="1">
    <citation type="submission" date="2015-11" db="EMBL/GenBank/DDBJ databases">
        <title>Genomic analysis of 38 Legionella species identifies large and diverse effector repertoires.</title>
        <authorList>
            <person name="Burstein D."/>
            <person name="Amaro F."/>
            <person name="Zusman T."/>
            <person name="Lifshitz Z."/>
            <person name="Cohen O."/>
            <person name="Gilbert J.A."/>
            <person name="Pupko T."/>
            <person name="Shuman H.A."/>
            <person name="Segal G."/>
        </authorList>
    </citation>
    <scope>NUCLEOTIDE SEQUENCE [LARGE SCALE GENOMIC DNA]</scope>
    <source>
        <strain evidence="4 5">SE-32A-C8</strain>
    </source>
</reference>
<keyword evidence="5" id="KW-1185">Reference proteome</keyword>
<comment type="caution">
    <text evidence="4">The sequence shown here is derived from an EMBL/GenBank/DDBJ whole genome shotgun (WGS) entry which is preliminary data.</text>
</comment>
<dbReference type="SUPFAM" id="SSF53927">
    <property type="entry name" value="Cytidine deaminase-like"/>
    <property type="match status" value="1"/>
</dbReference>
<evidence type="ECO:0000256" key="1">
    <source>
        <dbReference type="ARBA" id="ARBA00022723"/>
    </source>
</evidence>
<dbReference type="STRING" id="448.Lery_2910"/>
<dbReference type="OrthoDB" id="9802676at2"/>
<organism evidence="4 5">
    <name type="scientific">Legionella erythra</name>
    <dbReference type="NCBI Taxonomy" id="448"/>
    <lineage>
        <taxon>Bacteria</taxon>
        <taxon>Pseudomonadati</taxon>
        <taxon>Pseudomonadota</taxon>
        <taxon>Gammaproteobacteria</taxon>
        <taxon>Legionellales</taxon>
        <taxon>Legionellaceae</taxon>
        <taxon>Legionella</taxon>
    </lineage>
</organism>
<dbReference type="EMBL" id="LNYA01000036">
    <property type="protein sequence ID" value="KTC93996.1"/>
    <property type="molecule type" value="Genomic_DNA"/>
</dbReference>
<keyword evidence="1" id="KW-0479">Metal-binding</keyword>
<proteinExistence type="predicted"/>
<dbReference type="GO" id="GO:0002100">
    <property type="term" value="P:tRNA wobble adenosine to inosine editing"/>
    <property type="evidence" value="ECO:0007669"/>
    <property type="project" value="TreeGrafter"/>
</dbReference>
<dbReference type="Pfam" id="PF00383">
    <property type="entry name" value="dCMP_cyt_deam_1"/>
    <property type="match status" value="1"/>
</dbReference>
<dbReference type="PANTHER" id="PTHR11079">
    <property type="entry name" value="CYTOSINE DEAMINASE FAMILY MEMBER"/>
    <property type="match status" value="1"/>
</dbReference>